<dbReference type="InterPro" id="IPR010432">
    <property type="entry name" value="RDD"/>
</dbReference>
<evidence type="ECO:0000256" key="2">
    <source>
        <dbReference type="ARBA" id="ARBA00022475"/>
    </source>
</evidence>
<dbReference type="InterPro" id="IPR051791">
    <property type="entry name" value="Pra-immunoreactive"/>
</dbReference>
<evidence type="ECO:0000256" key="4">
    <source>
        <dbReference type="ARBA" id="ARBA00022989"/>
    </source>
</evidence>
<reference evidence="9" key="1">
    <citation type="submission" date="2017-04" db="EMBL/GenBank/DDBJ databases">
        <authorList>
            <person name="Varghese N."/>
            <person name="Submissions S."/>
        </authorList>
    </citation>
    <scope>NUCLEOTIDE SEQUENCE [LARGE SCALE GENOMIC DNA]</scope>
    <source>
        <strain evidence="9">DSM 16512</strain>
    </source>
</reference>
<feature type="domain" description="RDD" evidence="7">
    <location>
        <begin position="27"/>
        <end position="150"/>
    </location>
</feature>
<keyword evidence="3 6" id="KW-0812">Transmembrane</keyword>
<evidence type="ECO:0000256" key="3">
    <source>
        <dbReference type="ARBA" id="ARBA00022692"/>
    </source>
</evidence>
<dbReference type="EMBL" id="FWWZ01000001">
    <property type="protein sequence ID" value="SMC08662.1"/>
    <property type="molecule type" value="Genomic_DNA"/>
</dbReference>
<name>A0A1W1WR33_9BACT</name>
<dbReference type="PANTHER" id="PTHR36115">
    <property type="entry name" value="PROLINE-RICH ANTIGEN HOMOLOG-RELATED"/>
    <property type="match status" value="1"/>
</dbReference>
<keyword evidence="4 6" id="KW-1133">Transmembrane helix</keyword>
<dbReference type="AlphaFoldDB" id="A0A1W1WR33"/>
<keyword evidence="9" id="KW-1185">Reference proteome</keyword>
<dbReference type="Proteomes" id="UP000192602">
    <property type="component" value="Unassembled WGS sequence"/>
</dbReference>
<dbReference type="GO" id="GO:0005886">
    <property type="term" value="C:plasma membrane"/>
    <property type="evidence" value="ECO:0007669"/>
    <property type="project" value="UniProtKB-SubCell"/>
</dbReference>
<dbReference type="RefSeq" id="WP_084274935.1">
    <property type="nucleotide sequence ID" value="NZ_AP026671.1"/>
</dbReference>
<evidence type="ECO:0000259" key="7">
    <source>
        <dbReference type="Pfam" id="PF06271"/>
    </source>
</evidence>
<gene>
    <name evidence="8" type="ORF">SAMN05660197_0426</name>
</gene>
<dbReference type="PANTHER" id="PTHR36115:SF6">
    <property type="entry name" value="PROLINE-RICH ANTIGEN HOMOLOG"/>
    <property type="match status" value="1"/>
</dbReference>
<keyword evidence="5 6" id="KW-0472">Membrane</keyword>
<feature type="transmembrane region" description="Helical" evidence="6">
    <location>
        <begin position="69"/>
        <end position="87"/>
    </location>
</feature>
<evidence type="ECO:0000256" key="6">
    <source>
        <dbReference type="SAM" id="Phobius"/>
    </source>
</evidence>
<keyword evidence="2" id="KW-1003">Cell membrane</keyword>
<organism evidence="8 9">
    <name type="scientific">Nitratiruptor tergarcus DSM 16512</name>
    <dbReference type="NCBI Taxonomy" id="1069081"/>
    <lineage>
        <taxon>Bacteria</taxon>
        <taxon>Pseudomonadati</taxon>
        <taxon>Campylobacterota</taxon>
        <taxon>Epsilonproteobacteria</taxon>
        <taxon>Nautiliales</taxon>
        <taxon>Nitratiruptoraceae</taxon>
        <taxon>Nitratiruptor</taxon>
    </lineage>
</organism>
<proteinExistence type="predicted"/>
<evidence type="ECO:0000313" key="8">
    <source>
        <dbReference type="EMBL" id="SMC08662.1"/>
    </source>
</evidence>
<dbReference type="Pfam" id="PF06271">
    <property type="entry name" value="RDD"/>
    <property type="match status" value="1"/>
</dbReference>
<evidence type="ECO:0000256" key="1">
    <source>
        <dbReference type="ARBA" id="ARBA00004651"/>
    </source>
</evidence>
<feature type="transmembrane region" description="Helical" evidence="6">
    <location>
        <begin position="117"/>
        <end position="138"/>
    </location>
</feature>
<feature type="transmembrane region" description="Helical" evidence="6">
    <location>
        <begin position="35"/>
        <end position="57"/>
    </location>
</feature>
<accession>A0A1W1WR33</accession>
<sequence length="160" mass="18651">MARWRDIKKGKIPQQQYNEPQTAFTPAPIADRLKAFLTDTFMITMPIIYIVIYFIMGSREGFRDHMAQGWLYIIIPHMLIVTLLWSIKGQTPGMKAYDIKITRFNDPNRLPNFFQSLLRYIFMPISILSVIGVAIALFRKDKQTLHDLISFTRLVKVADI</sequence>
<dbReference type="STRING" id="1069081.SAMN05660197_0426"/>
<evidence type="ECO:0000256" key="5">
    <source>
        <dbReference type="ARBA" id="ARBA00023136"/>
    </source>
</evidence>
<comment type="subcellular location">
    <subcellularLocation>
        <location evidence="1">Cell membrane</location>
        <topology evidence="1">Multi-pass membrane protein</topology>
    </subcellularLocation>
</comment>
<evidence type="ECO:0000313" key="9">
    <source>
        <dbReference type="Proteomes" id="UP000192602"/>
    </source>
</evidence>
<dbReference type="OrthoDB" id="5349007at2"/>
<protein>
    <submittedName>
        <fullName evidence="8">Uncharacterized membrane protein YckC, RDD family</fullName>
    </submittedName>
</protein>